<dbReference type="CDD" id="cd00761">
    <property type="entry name" value="Glyco_tranf_GTA_type"/>
    <property type="match status" value="1"/>
</dbReference>
<evidence type="ECO:0000259" key="2">
    <source>
        <dbReference type="Pfam" id="PF22181"/>
    </source>
</evidence>
<dbReference type="SUPFAM" id="SSF53448">
    <property type="entry name" value="Nucleotide-diphospho-sugar transferases"/>
    <property type="match status" value="1"/>
</dbReference>
<dbReference type="Gene3D" id="3.90.550.10">
    <property type="entry name" value="Spore Coat Polysaccharide Biosynthesis Protein SpsA, Chain A"/>
    <property type="match status" value="1"/>
</dbReference>
<feature type="domain" description="Glycosyltransferase 2-like" evidence="1">
    <location>
        <begin position="10"/>
        <end position="168"/>
    </location>
</feature>
<comment type="caution">
    <text evidence="3">The sequence shown here is derived from an EMBL/GenBank/DDBJ whole genome shotgun (WGS) entry which is preliminary data.</text>
</comment>
<gene>
    <name evidence="3" type="ORF">GCM10023081_08400</name>
</gene>
<dbReference type="Proteomes" id="UP001500752">
    <property type="component" value="Unassembled WGS sequence"/>
</dbReference>
<evidence type="ECO:0000259" key="1">
    <source>
        <dbReference type="Pfam" id="PF00535"/>
    </source>
</evidence>
<reference evidence="4" key="1">
    <citation type="journal article" date="2019" name="Int. J. Syst. Evol. Microbiol.">
        <title>The Global Catalogue of Microorganisms (GCM) 10K type strain sequencing project: providing services to taxonomists for standard genome sequencing and annotation.</title>
        <authorList>
            <consortium name="The Broad Institute Genomics Platform"/>
            <consortium name="The Broad Institute Genome Sequencing Center for Infectious Disease"/>
            <person name="Wu L."/>
            <person name="Ma J."/>
        </authorList>
    </citation>
    <scope>NUCLEOTIDE SEQUENCE [LARGE SCALE GENOMIC DNA]</scope>
    <source>
        <strain evidence="4">JCM 30742</strain>
    </source>
</reference>
<dbReference type="EMBL" id="BAABEO010000008">
    <property type="protein sequence ID" value="GAA3672366.1"/>
    <property type="molecule type" value="Genomic_DNA"/>
</dbReference>
<dbReference type="RefSeq" id="WP_345148706.1">
    <property type="nucleotide sequence ID" value="NZ_BAABEO010000008.1"/>
</dbReference>
<accession>A0ABP7BYK8</accession>
<name>A0ABP7BYK8_9MICC</name>
<dbReference type="InterPro" id="IPR029044">
    <property type="entry name" value="Nucleotide-diphossugar_trans"/>
</dbReference>
<dbReference type="Pfam" id="PF00535">
    <property type="entry name" value="Glycos_transf_2"/>
    <property type="match status" value="1"/>
</dbReference>
<dbReference type="PANTHER" id="PTHR22916">
    <property type="entry name" value="GLYCOSYLTRANSFERASE"/>
    <property type="match status" value="1"/>
</dbReference>
<dbReference type="InterPro" id="IPR054028">
    <property type="entry name" value="TarS/TarP_linker"/>
</dbReference>
<evidence type="ECO:0000313" key="3">
    <source>
        <dbReference type="EMBL" id="GAA3672366.1"/>
    </source>
</evidence>
<evidence type="ECO:0000313" key="4">
    <source>
        <dbReference type="Proteomes" id="UP001500752"/>
    </source>
</evidence>
<organism evidence="3 4">
    <name type="scientific">Arthrobacter ginkgonis</name>
    <dbReference type="NCBI Taxonomy" id="1630594"/>
    <lineage>
        <taxon>Bacteria</taxon>
        <taxon>Bacillati</taxon>
        <taxon>Actinomycetota</taxon>
        <taxon>Actinomycetes</taxon>
        <taxon>Micrococcales</taxon>
        <taxon>Micrococcaceae</taxon>
        <taxon>Arthrobacter</taxon>
    </lineage>
</organism>
<dbReference type="PANTHER" id="PTHR22916:SF3">
    <property type="entry name" value="UDP-GLCNAC:BETAGAL BETA-1,3-N-ACETYLGLUCOSAMINYLTRANSFERASE-LIKE PROTEIN 1"/>
    <property type="match status" value="1"/>
</dbReference>
<dbReference type="InterPro" id="IPR001173">
    <property type="entry name" value="Glyco_trans_2-like"/>
</dbReference>
<feature type="domain" description="TarS/TarP linker" evidence="2">
    <location>
        <begin position="225"/>
        <end position="318"/>
    </location>
</feature>
<keyword evidence="4" id="KW-1185">Reference proteome</keyword>
<dbReference type="Pfam" id="PF22181">
    <property type="entry name" value="TarS_linker"/>
    <property type="match status" value="1"/>
</dbReference>
<sequence length="631" mass="69448">MGNGTDVLVSVVVATYNSPPELDVLVASLDAQTLPAGEWEAIFVDDGSTDGTYPRLEAMAAARPYMRVLRIPNSGWPGRPRNVGTDAARGRYVFYCDHDDYLFPEALERMGRFAAGAGLDALHPKEVVQGWSSPGWNEWRANAAPLARLDDAAVQCITPHKLYRREFLAEHGIRFPEGRIRLEDFSFNGMVWCATEAVGVLADYPCYRWTIHENNSHKAGYDFEVYWRSFEESLQPVLALPDSDPRKDVLLRRWYRSRILERVAGYGRYSTTDRKRFTARFDRLLEHFPERIDAGLQPPERLRSYLLRRGHHVRLLELSRLDAGIRVAPEVRDVRWARGVLQVAVDAILLDGAGAPLPFARRGRNGDEVAGAEGAGGRHAVRADPLAGALFRNLPESIVSGVPEEVLAHYPAAAAVEPVIRSRETDVDWLLQGRSRVDASRLGPALAVRAEVVFELDPETAAYGSRLDGGVWDIFVRITGLGYGATHRVRTTWDPGRPALLNGRSAIPYRTQGGALALDLESFARTAVGSARPRKQDLAQDSAPGEPLVLRLPAVHVSGDTRLAGSVEAGPVGTDGSRAGGNGKVTYPAQLVGERGTARVEISAPAGLDLTESRMRFEDRWSTTLFKPPEA</sequence>
<protein>
    <submittedName>
        <fullName evidence="3">Glycosyltransferase</fullName>
    </submittedName>
</protein>
<proteinExistence type="predicted"/>